<dbReference type="AlphaFoldDB" id="A0A9X2FJK3"/>
<name>A0A9X2FJK3_9BACT</name>
<protein>
    <submittedName>
        <fullName evidence="2">Uncharacterized protein</fullName>
    </submittedName>
</protein>
<gene>
    <name evidence="2" type="ORF">NG895_25630</name>
</gene>
<evidence type="ECO:0000256" key="1">
    <source>
        <dbReference type="SAM" id="MobiDB-lite"/>
    </source>
</evidence>
<organism evidence="2 3">
    <name type="scientific">Aeoliella straminimaris</name>
    <dbReference type="NCBI Taxonomy" id="2954799"/>
    <lineage>
        <taxon>Bacteria</taxon>
        <taxon>Pseudomonadati</taxon>
        <taxon>Planctomycetota</taxon>
        <taxon>Planctomycetia</taxon>
        <taxon>Pirellulales</taxon>
        <taxon>Lacipirellulaceae</taxon>
        <taxon>Aeoliella</taxon>
    </lineage>
</organism>
<accession>A0A9X2FJK3</accession>
<evidence type="ECO:0000313" key="3">
    <source>
        <dbReference type="Proteomes" id="UP001155241"/>
    </source>
</evidence>
<feature type="region of interest" description="Disordered" evidence="1">
    <location>
        <begin position="1247"/>
        <end position="1266"/>
    </location>
</feature>
<keyword evidence="3" id="KW-1185">Reference proteome</keyword>
<dbReference type="Gene3D" id="2.60.120.260">
    <property type="entry name" value="Galactose-binding domain-like"/>
    <property type="match status" value="1"/>
</dbReference>
<sequence>MNSTPHGWWALVVFLATLFVQTPLTAAPPEGSTPTMRLRVVWASAAPVRWAGRLSVLGGRLADVQLLGRERDTPGSIWLDGGQVLVSQPRPRTFDGFDITVQAPLASTLQVELRAEDDQQPSLVEIPLTELMRESRRTTLTSGPSELATTLVVHRVTADALRVDLQRDSLVCQPGETLRMQVEPALADLEAGGSIDLSAELFRGRGNQREWEHTKRVSLPTEGHAGVPVEVPLPMVDGVYSIKLTASTPPGNRVRFWETATGTKLAERTFQVVVLGQSTSEHYADGGWRTTVEIDPANPKWYSRLSEWTRLDRLTNLGSGPLGSEEARTASMSGHTLVELSASRHERPTWQAYPLPAAQPGKPHIVEVELPTGFDQQLAIRIYEYNSAGKLVPNGPGRGVVVDQQLASKDDSATENCRYLFWPRTRSPVVVIENVREDATGRYGRIRLRVAERGTGQPPTIADRGRMVAASFDWEALVDRTGVRVPNSDGRMPVDDLQTFYQLAERTAALLELSGYNGAVVGVMDGGSAAFDLGDGQSLPVLDTSRLLTGGTDLPAINPTELMLRIFSRRGLRLVPSLRLNASLPAIEANIRAKKYRSLDEYPVWIDLAGRFRSVVLPELPQVQPYHYRLAHPDVAAEVQAIAQRLAQQCADHAAFAGLAIDFSADSYVACPPSMYGLSRDRLAQVAQAAGANDKLLDVWREKPQKMLADANARRVWNAQRAAEVTAVINQLAKVVGAARPNARLWVETSQLLEMRELDVRPELIGERSLDDLYLERGLDVATLRNSPGVELPSVWHQTTGLALADAARSLELNERVAMPASSQPGGVAVWHLTSPVSQPLASDFVTPHSLYTPIAFDHLGAGIGMPVAAALHQDGAGSLIIGGPLGPGSLADNRRRTMLRLLTRLPASSAENQSASVEQPVVARVYRSADAAVAMATNDSPWPVAATVTLNVAERTTGLRLTADADNAPAALFSPGTHAWSLKLAPYETQAIEFQSNQVKASSVRVELDPSVEKALAARCKQLESRDLKPVSLPTYEAIANPSFEETDADGLASGWQGAEGVRTASPGVDGSRAAVLQSAGETSSIVTLPFRTPSTGQIELSAQVKVVELSDDSRLNLIVEDAGRRSFIPLTAELLKQNSRAKEWNRYQFGVENLSLNSRGEIRIRIEMTGTGEVWIDDLQLHTLVYPLDVYEEESSQKVLALVQHVKSARRALEAREYAECLDVLDSYWSRFILEHLPEIETPAAESLAPAEATPTESESTPRISDRVKNWFRF</sequence>
<proteinExistence type="predicted"/>
<dbReference type="EMBL" id="JAMXLR010000091">
    <property type="protein sequence ID" value="MCO6047296.1"/>
    <property type="molecule type" value="Genomic_DNA"/>
</dbReference>
<reference evidence="2" key="1">
    <citation type="submission" date="2022-06" db="EMBL/GenBank/DDBJ databases">
        <title>Aeoliella straminimaris, a novel planctomycete from sediments.</title>
        <authorList>
            <person name="Vitorino I.R."/>
            <person name="Lage O.M."/>
        </authorList>
    </citation>
    <scope>NUCLEOTIDE SEQUENCE</scope>
    <source>
        <strain evidence="2">ICT_H6.2</strain>
    </source>
</reference>
<evidence type="ECO:0000313" key="2">
    <source>
        <dbReference type="EMBL" id="MCO6047296.1"/>
    </source>
</evidence>
<comment type="caution">
    <text evidence="2">The sequence shown here is derived from an EMBL/GenBank/DDBJ whole genome shotgun (WGS) entry which is preliminary data.</text>
</comment>
<dbReference type="Proteomes" id="UP001155241">
    <property type="component" value="Unassembled WGS sequence"/>
</dbReference>